<keyword evidence="6" id="KW-0813">Transport</keyword>
<feature type="transmembrane region" description="Helical" evidence="7">
    <location>
        <begin position="93"/>
        <end position="116"/>
    </location>
</feature>
<dbReference type="GO" id="GO:0017038">
    <property type="term" value="P:protein import"/>
    <property type="evidence" value="ECO:0007669"/>
    <property type="project" value="TreeGrafter"/>
</dbReference>
<keyword evidence="3 7" id="KW-0812">Transmembrane</keyword>
<evidence type="ECO:0000259" key="8">
    <source>
        <dbReference type="Pfam" id="PF01618"/>
    </source>
</evidence>
<feature type="transmembrane region" description="Helical" evidence="7">
    <location>
        <begin position="20"/>
        <end position="42"/>
    </location>
</feature>
<evidence type="ECO:0000256" key="3">
    <source>
        <dbReference type="ARBA" id="ARBA00022692"/>
    </source>
</evidence>
<dbReference type="Proteomes" id="UP001217500">
    <property type="component" value="Chromosome"/>
</dbReference>
<evidence type="ECO:0000256" key="5">
    <source>
        <dbReference type="ARBA" id="ARBA00023136"/>
    </source>
</evidence>
<feature type="domain" description="MotA/TolQ/ExbB proton channel" evidence="8">
    <location>
        <begin position="62"/>
        <end position="167"/>
    </location>
</feature>
<dbReference type="GO" id="GO:0005886">
    <property type="term" value="C:plasma membrane"/>
    <property type="evidence" value="ECO:0007669"/>
    <property type="project" value="UniProtKB-SubCell"/>
</dbReference>
<evidence type="ECO:0000256" key="4">
    <source>
        <dbReference type="ARBA" id="ARBA00022989"/>
    </source>
</evidence>
<evidence type="ECO:0000256" key="2">
    <source>
        <dbReference type="ARBA" id="ARBA00022475"/>
    </source>
</evidence>
<evidence type="ECO:0000313" key="10">
    <source>
        <dbReference type="Proteomes" id="UP001217500"/>
    </source>
</evidence>
<dbReference type="KEGG" id="gso:PH603_04335"/>
<feature type="transmembrane region" description="Helical" evidence="7">
    <location>
        <begin position="136"/>
        <end position="155"/>
    </location>
</feature>
<evidence type="ECO:0000256" key="7">
    <source>
        <dbReference type="SAM" id="Phobius"/>
    </source>
</evidence>
<protein>
    <submittedName>
        <fullName evidence="9">MotA/TolQ/ExbB proton channel family protein</fullName>
    </submittedName>
</protein>
<proteinExistence type="inferred from homology"/>
<dbReference type="EMBL" id="CP116805">
    <property type="protein sequence ID" value="WCL54985.1"/>
    <property type="molecule type" value="Genomic_DNA"/>
</dbReference>
<organism evidence="9 10">
    <name type="scientific">Gimibacter soli</name>
    <dbReference type="NCBI Taxonomy" id="3024400"/>
    <lineage>
        <taxon>Bacteria</taxon>
        <taxon>Pseudomonadati</taxon>
        <taxon>Pseudomonadota</taxon>
        <taxon>Alphaproteobacteria</taxon>
        <taxon>Kordiimonadales</taxon>
        <taxon>Temperatibacteraceae</taxon>
        <taxon>Gimibacter</taxon>
    </lineage>
</organism>
<keyword evidence="5 7" id="KW-0472">Membrane</keyword>
<dbReference type="AlphaFoldDB" id="A0AAE9XTM2"/>
<reference evidence="9" key="1">
    <citation type="submission" date="2023-01" db="EMBL/GenBank/DDBJ databases">
        <title>The genome sequence of Kordiimonadaceae bacterium 6D33.</title>
        <authorList>
            <person name="Liu Y."/>
        </authorList>
    </citation>
    <scope>NUCLEOTIDE SEQUENCE</scope>
    <source>
        <strain evidence="9">6D33</strain>
    </source>
</reference>
<evidence type="ECO:0000256" key="6">
    <source>
        <dbReference type="RuleBase" id="RU004057"/>
    </source>
</evidence>
<sequence length="174" mass="19488">MLLNQAFGAIAQFMERGGDVLYMILAVTFIMWVLIIERMWYFTLEFKKQKQRVVDAWEQRHERKSWYAHKIRTAMISEINNNLTSGVSMIKTLVAVCPLVGLLGTVTGMIEVFDVMASQGSSNARAMAAGVSKATIPTMAGMVAALSGVFLSTYIERRAARESERLEDSLTMDH</sequence>
<keyword evidence="2" id="KW-1003">Cell membrane</keyword>
<dbReference type="InterPro" id="IPR050790">
    <property type="entry name" value="ExbB/TolQ_transport"/>
</dbReference>
<gene>
    <name evidence="9" type="ORF">PH603_04335</name>
</gene>
<evidence type="ECO:0000256" key="1">
    <source>
        <dbReference type="ARBA" id="ARBA00004651"/>
    </source>
</evidence>
<dbReference type="PANTHER" id="PTHR30625">
    <property type="entry name" value="PROTEIN TOLQ"/>
    <property type="match status" value="1"/>
</dbReference>
<dbReference type="RefSeq" id="WP_289504730.1">
    <property type="nucleotide sequence ID" value="NZ_CP116805.1"/>
</dbReference>
<keyword evidence="6" id="KW-0653">Protein transport</keyword>
<comment type="similarity">
    <text evidence="6">Belongs to the exbB/tolQ family.</text>
</comment>
<dbReference type="Pfam" id="PF01618">
    <property type="entry name" value="MotA_ExbB"/>
    <property type="match status" value="1"/>
</dbReference>
<name>A0AAE9XTM2_9PROT</name>
<evidence type="ECO:0000313" key="9">
    <source>
        <dbReference type="EMBL" id="WCL54985.1"/>
    </source>
</evidence>
<keyword evidence="4 7" id="KW-1133">Transmembrane helix</keyword>
<keyword evidence="10" id="KW-1185">Reference proteome</keyword>
<comment type="subcellular location">
    <subcellularLocation>
        <location evidence="1">Cell membrane</location>
        <topology evidence="1">Multi-pass membrane protein</topology>
    </subcellularLocation>
    <subcellularLocation>
        <location evidence="6">Membrane</location>
        <topology evidence="6">Multi-pass membrane protein</topology>
    </subcellularLocation>
</comment>
<dbReference type="InterPro" id="IPR002898">
    <property type="entry name" value="MotA_ExbB_proton_chnl"/>
</dbReference>
<dbReference type="PANTHER" id="PTHR30625:SF18">
    <property type="entry name" value="TONB2 ENERGY TRANSDUCTION SYSTEM INNER MEMBRANE COMPONENT EXBB"/>
    <property type="match status" value="1"/>
</dbReference>
<accession>A0AAE9XTM2</accession>